<accession>A0AAV5AK12</accession>
<keyword evidence="4" id="KW-0804">Transcription</keyword>
<reference evidence="8" key="1">
    <citation type="submission" date="2021-10" db="EMBL/GenBank/DDBJ databases">
        <title>De novo Genome Assembly of Clathrus columnatus (Basidiomycota, Fungi) Using Illumina and Nanopore Sequence Data.</title>
        <authorList>
            <person name="Ogiso-Tanaka E."/>
            <person name="Itagaki H."/>
            <person name="Hosoya T."/>
            <person name="Hosaka K."/>
        </authorList>
    </citation>
    <scope>NUCLEOTIDE SEQUENCE</scope>
    <source>
        <strain evidence="8">MO-923</strain>
    </source>
</reference>
<gene>
    <name evidence="8" type="ORF">Clacol_007538</name>
</gene>
<keyword evidence="2" id="KW-0479">Metal-binding</keyword>
<dbReference type="GO" id="GO:0005634">
    <property type="term" value="C:nucleus"/>
    <property type="evidence" value="ECO:0007669"/>
    <property type="project" value="UniProtKB-SubCell"/>
</dbReference>
<evidence type="ECO:0000313" key="9">
    <source>
        <dbReference type="Proteomes" id="UP001050691"/>
    </source>
</evidence>
<feature type="region of interest" description="Disordered" evidence="6">
    <location>
        <begin position="275"/>
        <end position="314"/>
    </location>
</feature>
<keyword evidence="5" id="KW-0539">Nucleus</keyword>
<dbReference type="PROSITE" id="PS50048">
    <property type="entry name" value="ZN2_CY6_FUNGAL_2"/>
    <property type="match status" value="1"/>
</dbReference>
<evidence type="ECO:0000256" key="1">
    <source>
        <dbReference type="ARBA" id="ARBA00004123"/>
    </source>
</evidence>
<evidence type="ECO:0000256" key="6">
    <source>
        <dbReference type="SAM" id="MobiDB-lite"/>
    </source>
</evidence>
<dbReference type="PANTHER" id="PTHR47338">
    <property type="entry name" value="ZN(II)2CYS6 TRANSCRIPTION FACTOR (EUROFUNG)-RELATED"/>
    <property type="match status" value="1"/>
</dbReference>
<dbReference type="GO" id="GO:0000981">
    <property type="term" value="F:DNA-binding transcription factor activity, RNA polymerase II-specific"/>
    <property type="evidence" value="ECO:0007669"/>
    <property type="project" value="InterPro"/>
</dbReference>
<feature type="region of interest" description="Disordered" evidence="6">
    <location>
        <begin position="202"/>
        <end position="232"/>
    </location>
</feature>
<keyword evidence="3" id="KW-0805">Transcription regulation</keyword>
<evidence type="ECO:0000256" key="5">
    <source>
        <dbReference type="ARBA" id="ARBA00023242"/>
    </source>
</evidence>
<dbReference type="SMART" id="SM00066">
    <property type="entry name" value="GAL4"/>
    <property type="match status" value="1"/>
</dbReference>
<dbReference type="CDD" id="cd00067">
    <property type="entry name" value="GAL4"/>
    <property type="match status" value="1"/>
</dbReference>
<keyword evidence="9" id="KW-1185">Reference proteome</keyword>
<evidence type="ECO:0000256" key="4">
    <source>
        <dbReference type="ARBA" id="ARBA00023163"/>
    </source>
</evidence>
<comment type="caution">
    <text evidence="8">The sequence shown here is derived from an EMBL/GenBank/DDBJ whole genome shotgun (WGS) entry which is preliminary data.</text>
</comment>
<feature type="region of interest" description="Disordered" evidence="6">
    <location>
        <begin position="25"/>
        <end position="113"/>
    </location>
</feature>
<evidence type="ECO:0000313" key="8">
    <source>
        <dbReference type="EMBL" id="GJJ13286.1"/>
    </source>
</evidence>
<feature type="compositionally biased region" description="Low complexity" evidence="6">
    <location>
        <begin position="79"/>
        <end position="92"/>
    </location>
</feature>
<dbReference type="EMBL" id="BPWL01000008">
    <property type="protein sequence ID" value="GJJ13286.1"/>
    <property type="molecule type" value="Genomic_DNA"/>
</dbReference>
<organism evidence="8 9">
    <name type="scientific">Clathrus columnatus</name>
    <dbReference type="NCBI Taxonomy" id="1419009"/>
    <lineage>
        <taxon>Eukaryota</taxon>
        <taxon>Fungi</taxon>
        <taxon>Dikarya</taxon>
        <taxon>Basidiomycota</taxon>
        <taxon>Agaricomycotina</taxon>
        <taxon>Agaricomycetes</taxon>
        <taxon>Phallomycetidae</taxon>
        <taxon>Phallales</taxon>
        <taxon>Clathraceae</taxon>
        <taxon>Clathrus</taxon>
    </lineage>
</organism>
<dbReference type="Proteomes" id="UP001050691">
    <property type="component" value="Unassembled WGS sequence"/>
</dbReference>
<feature type="compositionally biased region" description="Basic and acidic residues" evidence="6">
    <location>
        <begin position="45"/>
        <end position="59"/>
    </location>
</feature>
<dbReference type="PROSITE" id="PS00463">
    <property type="entry name" value="ZN2_CY6_FUNGAL_1"/>
    <property type="match status" value="1"/>
</dbReference>
<dbReference type="Gene3D" id="4.10.240.10">
    <property type="entry name" value="Zn(2)-C6 fungal-type DNA-binding domain"/>
    <property type="match status" value="1"/>
</dbReference>
<dbReference type="InterPro" id="IPR050815">
    <property type="entry name" value="TF_fung"/>
</dbReference>
<dbReference type="SUPFAM" id="SSF57701">
    <property type="entry name" value="Zn2/Cys6 DNA-binding domain"/>
    <property type="match status" value="1"/>
</dbReference>
<dbReference type="Pfam" id="PF00172">
    <property type="entry name" value="Zn_clus"/>
    <property type="match status" value="1"/>
</dbReference>
<feature type="compositionally biased region" description="Basic residues" evidence="6">
    <location>
        <begin position="278"/>
        <end position="298"/>
    </location>
</feature>
<dbReference type="InterPro" id="IPR036864">
    <property type="entry name" value="Zn2-C6_fun-type_DNA-bd_sf"/>
</dbReference>
<evidence type="ECO:0000256" key="3">
    <source>
        <dbReference type="ARBA" id="ARBA00023015"/>
    </source>
</evidence>
<proteinExistence type="predicted"/>
<sequence>MLSITRHQGNSNHQPTKQQAFLDHSTNLGSNTTHPADVQPNHTNSDLDFRVDQDRHDSKNPSQMIHPTPYGFDYLPNTSSSHHSSSSSNSHHGPSPVPVEPLPAHSYPSDPSSTFIPLTTPSLATSLNFPHYSSLAGSARDHLDWAADSLPLTSDKTCDPAPLSLVHPSEQPIQSSRSLLISASQHHRKDPRFIEPYVSSLDPPPLAKKSDEGNLPVKLGPNGLAEDQPPTAQGKLRTRVYVACLQCRSRKIRCDGAKPQCQKCCRRASECDYDAVPKRRGPDKKPGARQRTSKKTKASKQEAQNGSQVAAAVPSDERNIIPLYSSSIKPCHEDSSLTSQHLNPASHIFTPLPHPNFPELNERRGSMSSSTEQPLPITPIDGPEITSSLPPVSNATTASNIPYRPERVDASNRFSRLLPESVADEVNLLITLKENYEIIRGLNSQGEAHKFPYYGHNQTLFGDYPARGHSGEDENKWEEEIGPEPSLDYSRKAWWDSLIVLYLPGEDKAITSRQILADLRFFNFCNPSERDKMQPSLVLAILAVSAFMTSSEIDQGSAGRMRALWLRDAAQSSLEASFNAQWVDPTLAQAAWLLALFEMCAHPLHSAERVNSAMVILDSILRFLRLASIDEDDLQVSKFVAQNVPIVHVAVSSRIASKQGCCCASLTLGQNSPISHQLTPLWVATAAWNPDWTVAEIRKEESRRLCWSSLQIAAGHTAHAAAFRAPPLDYYCIQPSNYSLLFPGESLLKSSSFTISHSPKESIWALYCRTMLLWNSCLRMRENQASDAEKATFAVSAWIETTIIEEALNAHTCGCDQAFLFQGREFLFITRMCISYEFRRFIPHPETDFNGLFNRKKAEEWLVKQASIAKRVMQGLHTVTGHKNNVLAQRPFFIWWFMGQVARCLLLWQLDKSLIIALEICEAFFAPIDYLSCLWPCPTQRARYLELQSRVSQACELVGLPPPPPPNFDLFAPGSPPVPVV</sequence>
<protein>
    <recommendedName>
        <fullName evidence="7">Zn(2)-C6 fungal-type domain-containing protein</fullName>
    </recommendedName>
</protein>
<feature type="domain" description="Zn(2)-C6 fungal-type" evidence="7">
    <location>
        <begin position="243"/>
        <end position="273"/>
    </location>
</feature>
<comment type="subcellular location">
    <subcellularLocation>
        <location evidence="1">Nucleus</location>
    </subcellularLocation>
</comment>
<dbReference type="GO" id="GO:0008270">
    <property type="term" value="F:zinc ion binding"/>
    <property type="evidence" value="ECO:0007669"/>
    <property type="project" value="InterPro"/>
</dbReference>
<feature type="compositionally biased region" description="Polar residues" evidence="6">
    <location>
        <begin position="25"/>
        <end position="44"/>
    </location>
</feature>
<dbReference type="AlphaFoldDB" id="A0AAV5AK12"/>
<dbReference type="PANTHER" id="PTHR47338:SF5">
    <property type="entry name" value="ZN(II)2CYS6 TRANSCRIPTION FACTOR (EUROFUNG)"/>
    <property type="match status" value="1"/>
</dbReference>
<dbReference type="InterPro" id="IPR001138">
    <property type="entry name" value="Zn2Cys6_DnaBD"/>
</dbReference>
<evidence type="ECO:0000259" key="7">
    <source>
        <dbReference type="PROSITE" id="PS50048"/>
    </source>
</evidence>
<evidence type="ECO:0000256" key="2">
    <source>
        <dbReference type="ARBA" id="ARBA00022723"/>
    </source>
</evidence>
<name>A0AAV5AK12_9AGAM</name>